<feature type="binding site" evidence="7">
    <location>
        <position position="110"/>
    </location>
    <ligand>
        <name>Fe cation</name>
        <dbReference type="ChEBI" id="CHEBI:24875"/>
    </ligand>
</feature>
<dbReference type="PANTHER" id="PTHR11735:SF6">
    <property type="entry name" value="TRNA N6-ADENOSINE THREONYLCARBAMOYLTRANSFERASE, MITOCHONDRIAL"/>
    <property type="match status" value="1"/>
</dbReference>
<keyword evidence="2 7" id="KW-0819">tRNA processing</keyword>
<evidence type="ECO:0000256" key="5">
    <source>
        <dbReference type="ARBA" id="ARBA00023315"/>
    </source>
</evidence>
<dbReference type="EC" id="2.3.1.234" evidence="7"/>
<dbReference type="AlphaFoldDB" id="A0A8G2C7Q2"/>
<dbReference type="Proteomes" id="UP000184001">
    <property type="component" value="Unassembled WGS sequence"/>
</dbReference>
<proteinExistence type="inferred from homology"/>
<feature type="binding site" evidence="7">
    <location>
        <position position="165"/>
    </location>
    <ligand>
        <name>substrate</name>
    </ligand>
</feature>
<dbReference type="PANTHER" id="PTHR11735">
    <property type="entry name" value="TRNA N6-ADENOSINE THREONYLCARBAMOYLTRANSFERASE"/>
    <property type="match status" value="1"/>
</dbReference>
<keyword evidence="4 7" id="KW-0408">Iron</keyword>
<dbReference type="Gene3D" id="3.30.420.40">
    <property type="match status" value="2"/>
</dbReference>
<keyword evidence="7" id="KW-0963">Cytoplasm</keyword>
<evidence type="ECO:0000256" key="4">
    <source>
        <dbReference type="ARBA" id="ARBA00023004"/>
    </source>
</evidence>
<organism evidence="9 10">
    <name type="scientific">Halodesulfovibrio aestuarii</name>
    <dbReference type="NCBI Taxonomy" id="126333"/>
    <lineage>
        <taxon>Bacteria</taxon>
        <taxon>Pseudomonadati</taxon>
        <taxon>Thermodesulfobacteriota</taxon>
        <taxon>Desulfovibrionia</taxon>
        <taxon>Desulfovibrionales</taxon>
        <taxon>Desulfovibrionaceae</taxon>
        <taxon>Halodesulfovibrio</taxon>
    </lineage>
</organism>
<dbReference type="GO" id="GO:0061711">
    <property type="term" value="F:tRNA N(6)-L-threonylcarbamoyladenine synthase activity"/>
    <property type="evidence" value="ECO:0007669"/>
    <property type="project" value="UniProtKB-EC"/>
</dbReference>
<evidence type="ECO:0000259" key="8">
    <source>
        <dbReference type="Pfam" id="PF00814"/>
    </source>
</evidence>
<evidence type="ECO:0000256" key="6">
    <source>
        <dbReference type="ARBA" id="ARBA00048117"/>
    </source>
</evidence>
<feature type="domain" description="Gcp-like" evidence="8">
    <location>
        <begin position="23"/>
        <end position="327"/>
    </location>
</feature>
<comment type="caution">
    <text evidence="9">The sequence shown here is derived from an EMBL/GenBank/DDBJ whole genome shotgun (WGS) entry which is preliminary data.</text>
</comment>
<keyword evidence="3 7" id="KW-0479">Metal-binding</keyword>
<dbReference type="InterPro" id="IPR043129">
    <property type="entry name" value="ATPase_NBD"/>
</dbReference>
<dbReference type="GO" id="GO:0002949">
    <property type="term" value="P:tRNA threonylcarbamoyladenosine modification"/>
    <property type="evidence" value="ECO:0007669"/>
    <property type="project" value="UniProtKB-UniRule"/>
</dbReference>
<gene>
    <name evidence="7" type="primary">tsaD</name>
    <name evidence="9" type="ORF">SAMN05660830_00660</name>
</gene>
<dbReference type="EMBL" id="FQZR01000002">
    <property type="protein sequence ID" value="SHI68396.1"/>
    <property type="molecule type" value="Genomic_DNA"/>
</dbReference>
<dbReference type="SUPFAM" id="SSF53067">
    <property type="entry name" value="Actin-like ATPase domain"/>
    <property type="match status" value="1"/>
</dbReference>
<dbReference type="Pfam" id="PF00814">
    <property type="entry name" value="TsaD"/>
    <property type="match status" value="1"/>
</dbReference>
<evidence type="ECO:0000313" key="10">
    <source>
        <dbReference type="Proteomes" id="UP000184001"/>
    </source>
</evidence>
<evidence type="ECO:0000313" key="9">
    <source>
        <dbReference type="EMBL" id="SHI68396.1"/>
    </source>
</evidence>
<dbReference type="GO" id="GO:0005506">
    <property type="term" value="F:iron ion binding"/>
    <property type="evidence" value="ECO:0007669"/>
    <property type="project" value="UniProtKB-UniRule"/>
</dbReference>
<feature type="binding site" evidence="7">
    <location>
        <position position="182"/>
    </location>
    <ligand>
        <name>substrate</name>
    </ligand>
</feature>
<keyword evidence="1 7" id="KW-0808">Transferase</keyword>
<evidence type="ECO:0000256" key="3">
    <source>
        <dbReference type="ARBA" id="ARBA00022723"/>
    </source>
</evidence>
<feature type="binding site" evidence="7">
    <location>
        <position position="178"/>
    </location>
    <ligand>
        <name>substrate</name>
    </ligand>
</feature>
<dbReference type="InterPro" id="IPR022450">
    <property type="entry name" value="TsaD"/>
</dbReference>
<feature type="binding site" evidence="7">
    <location>
        <position position="292"/>
    </location>
    <ligand>
        <name>substrate</name>
    </ligand>
</feature>
<feature type="binding site" evidence="7">
    <location>
        <position position="320"/>
    </location>
    <ligand>
        <name>Fe cation</name>
        <dbReference type="ChEBI" id="CHEBI:24875"/>
    </ligand>
</feature>
<comment type="cofactor">
    <cofactor evidence="7">
        <name>Fe(2+)</name>
        <dbReference type="ChEBI" id="CHEBI:29033"/>
    </cofactor>
    <text evidence="7">Binds 1 Fe(2+) ion per subunit.</text>
</comment>
<dbReference type="NCBIfam" id="TIGR03723">
    <property type="entry name" value="T6A_TsaD_YgjD"/>
    <property type="match status" value="1"/>
</dbReference>
<sequence>MLTLGIESSCDETAFALVKDGKLLDSVISTQIDIHALFGGVVPEIASREHYRLIGYLYDSLLAKSGIDAAQIENVAVSRGPGLLGSLLVGVGFAKGLVAGTNKKLIGVNHLHAHLLAAGLEQDIKLPALGLLVSGGHTQIFLIRAADDFVELGKTLDDAAGEAFDKVAKMLNMPYPGGKFIDQLGKLAAPDKKRFTRPYLDNTNLNFSFSGLKTALSLYIEAHPHLKLPSLNDVDELFNGTREVAELAELCASFNFTVADTLRVKMQRAVDQRKEQGDAINSIIVAGGVAANSVIRDTMAEVAKNNKLTLTLPSLSLCTDNASMVAYMGEQLVLKGYSHGLDLDAIPRGRKIPQDYLHSLC</sequence>
<evidence type="ECO:0000256" key="2">
    <source>
        <dbReference type="ARBA" id="ARBA00022694"/>
    </source>
</evidence>
<accession>A0A8G2C7Q2</accession>
<dbReference type="InterPro" id="IPR000905">
    <property type="entry name" value="Gcp-like_dom"/>
</dbReference>
<dbReference type="GO" id="GO:0005737">
    <property type="term" value="C:cytoplasm"/>
    <property type="evidence" value="ECO:0007669"/>
    <property type="project" value="UniProtKB-SubCell"/>
</dbReference>
<evidence type="ECO:0000256" key="7">
    <source>
        <dbReference type="HAMAP-Rule" id="MF_01445"/>
    </source>
</evidence>
<dbReference type="InterPro" id="IPR017861">
    <property type="entry name" value="KAE1/TsaD"/>
</dbReference>
<comment type="similarity">
    <text evidence="7">Belongs to the KAE1 / TsaD family.</text>
</comment>
<protein>
    <recommendedName>
        <fullName evidence="7">tRNA N6-adenosine threonylcarbamoyltransferase</fullName>
        <ecNumber evidence="7">2.3.1.234</ecNumber>
    </recommendedName>
    <alternativeName>
        <fullName evidence="7">N6-L-threonylcarbamoyladenine synthase</fullName>
        <shortName evidence="7">t(6)A synthase</shortName>
    </alternativeName>
    <alternativeName>
        <fullName evidence="7">t(6)A37 threonylcarbamoyladenosine biosynthesis protein TsaD</fullName>
    </alternativeName>
    <alternativeName>
        <fullName evidence="7">tRNA threonylcarbamoyladenosine biosynthesis protein TsaD</fullName>
    </alternativeName>
</protein>
<dbReference type="HAMAP" id="MF_01445">
    <property type="entry name" value="TsaD"/>
    <property type="match status" value="1"/>
</dbReference>
<dbReference type="RefSeq" id="WP_020001786.1">
    <property type="nucleotide sequence ID" value="NZ_CP192219.1"/>
</dbReference>
<evidence type="ECO:0000256" key="1">
    <source>
        <dbReference type="ARBA" id="ARBA00022679"/>
    </source>
</evidence>
<dbReference type="NCBIfam" id="TIGR00329">
    <property type="entry name" value="gcp_kae1"/>
    <property type="match status" value="1"/>
</dbReference>
<comment type="function">
    <text evidence="7">Required for the formation of a threonylcarbamoyl group on adenosine at position 37 (t(6)A37) in tRNAs that read codons beginning with adenine. Is involved in the transfer of the threonylcarbamoyl moiety of threonylcarbamoyl-AMP (TC-AMP) to the N6 group of A37, together with TsaE and TsaB. TsaD likely plays a direct catalytic role in this reaction.</text>
</comment>
<reference evidence="9 10" key="1">
    <citation type="submission" date="2016-11" db="EMBL/GenBank/DDBJ databases">
        <authorList>
            <person name="Varghese N."/>
            <person name="Submissions S."/>
        </authorList>
    </citation>
    <scope>NUCLEOTIDE SEQUENCE [LARGE SCALE GENOMIC DNA]</scope>
    <source>
        <strain evidence="9 10">DSM 17919</strain>
    </source>
</reference>
<feature type="binding site" evidence="7">
    <location>
        <begin position="132"/>
        <end position="136"/>
    </location>
    <ligand>
        <name>substrate</name>
    </ligand>
</feature>
<comment type="subcellular location">
    <subcellularLocation>
        <location evidence="7">Cytoplasm</location>
    </subcellularLocation>
</comment>
<name>A0A8G2C7Q2_9BACT</name>
<comment type="catalytic activity">
    <reaction evidence="6 7">
        <text>L-threonylcarbamoyladenylate + adenosine(37) in tRNA = N(6)-L-threonylcarbamoyladenosine(37) in tRNA + AMP + H(+)</text>
        <dbReference type="Rhea" id="RHEA:37059"/>
        <dbReference type="Rhea" id="RHEA-COMP:10162"/>
        <dbReference type="Rhea" id="RHEA-COMP:10163"/>
        <dbReference type="ChEBI" id="CHEBI:15378"/>
        <dbReference type="ChEBI" id="CHEBI:73682"/>
        <dbReference type="ChEBI" id="CHEBI:74411"/>
        <dbReference type="ChEBI" id="CHEBI:74418"/>
        <dbReference type="ChEBI" id="CHEBI:456215"/>
        <dbReference type="EC" id="2.3.1.234"/>
    </reaction>
</comment>
<dbReference type="PRINTS" id="PR00789">
    <property type="entry name" value="OSIALOPTASE"/>
</dbReference>
<keyword evidence="5 7" id="KW-0012">Acyltransferase</keyword>
<feature type="binding site" evidence="7">
    <location>
        <position position="114"/>
    </location>
    <ligand>
        <name>Fe cation</name>
        <dbReference type="ChEBI" id="CHEBI:24875"/>
    </ligand>
</feature>